<dbReference type="Gene3D" id="3.30.530.20">
    <property type="match status" value="1"/>
</dbReference>
<dbReference type="Pfam" id="PF08982">
    <property type="entry name" value="AtaL"/>
    <property type="match status" value="1"/>
</dbReference>
<proteinExistence type="predicted"/>
<evidence type="ECO:0008006" key="3">
    <source>
        <dbReference type="Google" id="ProtNLM"/>
    </source>
</evidence>
<evidence type="ECO:0000313" key="2">
    <source>
        <dbReference type="Proteomes" id="UP000266091"/>
    </source>
</evidence>
<accession>A0A388SCU3</accession>
<name>A0A388SCU3_9BURK</name>
<evidence type="ECO:0000313" key="1">
    <source>
        <dbReference type="EMBL" id="GBO93309.1"/>
    </source>
</evidence>
<dbReference type="OrthoDB" id="6367327at2"/>
<dbReference type="InterPro" id="IPR015075">
    <property type="entry name" value="AtaL"/>
</dbReference>
<comment type="caution">
    <text evidence="1">The sequence shown here is derived from an EMBL/GenBank/DDBJ whole genome shotgun (WGS) entry which is preliminary data.</text>
</comment>
<accession>A0A401LK66</accession>
<dbReference type="EMBL" id="BGZJ01000001">
    <property type="protein sequence ID" value="GBO93309.1"/>
    <property type="molecule type" value="Genomic_DNA"/>
</dbReference>
<dbReference type="Proteomes" id="UP000266091">
    <property type="component" value="Unassembled WGS sequence"/>
</dbReference>
<gene>
    <name evidence="1" type="ORF">MESMUL_06630</name>
</gene>
<protein>
    <recommendedName>
        <fullName evidence="3">Polyketide cyclase</fullName>
    </recommendedName>
</protein>
<organism evidence="1 2">
    <name type="scientific">Mesosutterella multiformis</name>
    <dbReference type="NCBI Taxonomy" id="2259133"/>
    <lineage>
        <taxon>Bacteria</taxon>
        <taxon>Pseudomonadati</taxon>
        <taxon>Pseudomonadota</taxon>
        <taxon>Betaproteobacteria</taxon>
        <taxon>Burkholderiales</taxon>
        <taxon>Sutterellaceae</taxon>
        <taxon>Mesosutterella</taxon>
    </lineage>
</organism>
<dbReference type="AlphaFoldDB" id="A0A388SCU3"/>
<dbReference type="RefSeq" id="WP_116269710.1">
    <property type="nucleotide sequence ID" value="NZ_BGZJ01000001.1"/>
</dbReference>
<keyword evidence="2" id="KW-1185">Reference proteome</keyword>
<reference evidence="1 2" key="1">
    <citation type="journal article" date="2018" name="Int. J. Syst. Evol. Microbiol.">
        <title>Mesosutterella multiformis gen. nov., sp. nov., a member of the family Sutterellaceae and Sutterella megalosphaeroides sp. nov., isolated from human faeces.</title>
        <authorList>
            <person name="Sakamoto M."/>
            <person name="Ikeyama N."/>
            <person name="Kunihiro T."/>
            <person name="Iino T."/>
            <person name="Yuki M."/>
            <person name="Ohkuma M."/>
        </authorList>
    </citation>
    <scope>NUCLEOTIDE SEQUENCE [LARGE SCALE GENOMIC DNA]</scope>
    <source>
        <strain evidence="1 2">4NBBH2</strain>
    </source>
</reference>
<dbReference type="SUPFAM" id="SSF55961">
    <property type="entry name" value="Bet v1-like"/>
    <property type="match status" value="1"/>
</dbReference>
<dbReference type="InterPro" id="IPR023393">
    <property type="entry name" value="START-like_dom_sf"/>
</dbReference>
<sequence>MIIFEHVLQLEGLNRESVWRELEWLLRNPKLVLAGCDESSVQDTETSDGGRWLKRTKRFGDLVIEDQVALIPDSRAEIHVAAGPTWPRSWQIIRLEEAADKVLLTFSYEQENPQPSENPVFDKLRNEAYRNKDQALVDLIRQRAAQH</sequence>